<dbReference type="GO" id="GO:0016787">
    <property type="term" value="F:hydrolase activity"/>
    <property type="evidence" value="ECO:0007669"/>
    <property type="project" value="UniProtKB-KW"/>
</dbReference>
<evidence type="ECO:0000313" key="11">
    <source>
        <dbReference type="EMBL" id="MBF4692928.1"/>
    </source>
</evidence>
<reference evidence="11 12" key="1">
    <citation type="submission" date="2020-11" db="EMBL/GenBank/DDBJ databases">
        <title>Fusibacter basophilias sp. nov.</title>
        <authorList>
            <person name="Qiu D."/>
        </authorList>
    </citation>
    <scope>NUCLEOTIDE SEQUENCE [LARGE SCALE GENOMIC DNA]</scope>
    <source>
        <strain evidence="11 12">Q10-2</strain>
    </source>
</reference>
<dbReference type="HAMAP" id="MF_00540">
    <property type="entry name" value="A_deaminase"/>
    <property type="match status" value="1"/>
</dbReference>
<sequence>MNALKIPKVELHCHLDGSLRPETVLELARLMHIELPDESIEAVRESLIAPSDCDSLDTYLKRFDLPIEVMQTEYALERVAYELMEDASKENVKYIEIRFAPQQHMKKGLDHKTIIESVVKGVKRAEQAFEIKGNVILSYLRHSDVQGIYDMIDAGQSLLGDGVVAVDLCAGEHDLFASRFKEAFSYARELGYRVTIHAGETGIAQNMTESILLLGAERIGHGVAMMNDAEAYECVKSNNVILECCPTSNLQTKAILDIKAHPIAQFYEDGILVTLNTDNRTVSETDMTHEFQIVHTAFDYDTAFDIQIYKNSVKGAFADDATKAWLLTLLES</sequence>
<evidence type="ECO:0000256" key="5">
    <source>
        <dbReference type="ARBA" id="ARBA00023080"/>
    </source>
</evidence>
<evidence type="ECO:0000256" key="2">
    <source>
        <dbReference type="ARBA" id="ARBA00022723"/>
    </source>
</evidence>
<name>A0ABR9ZS32_9FIRM</name>
<feature type="binding site" evidence="9">
    <location>
        <position position="14"/>
    </location>
    <ligand>
        <name>substrate</name>
    </ligand>
</feature>
<dbReference type="EC" id="3.5.4.4" evidence="1 9"/>
<feature type="binding site" evidence="9">
    <location>
        <position position="14"/>
    </location>
    <ligand>
        <name>Zn(2+)</name>
        <dbReference type="ChEBI" id="CHEBI:29105"/>
        <note>catalytic</note>
    </ligand>
</feature>
<evidence type="ECO:0000256" key="4">
    <source>
        <dbReference type="ARBA" id="ARBA00022833"/>
    </source>
</evidence>
<comment type="similarity">
    <text evidence="9">Belongs to the metallo-dependent hydrolases superfamily. Adenosine and AMP deaminases family. Adenosine deaminase subfamily.</text>
</comment>
<evidence type="ECO:0000256" key="1">
    <source>
        <dbReference type="ARBA" id="ARBA00012784"/>
    </source>
</evidence>
<feature type="binding site" evidence="9">
    <location>
        <position position="278"/>
    </location>
    <ligand>
        <name>Zn(2+)</name>
        <dbReference type="ChEBI" id="CHEBI:29105"/>
        <note>catalytic</note>
    </ligand>
</feature>
<dbReference type="InterPro" id="IPR032466">
    <property type="entry name" value="Metal_Hydrolase"/>
</dbReference>
<dbReference type="PANTHER" id="PTHR11409:SF43">
    <property type="entry name" value="ADENOSINE DEAMINASE"/>
    <property type="match status" value="1"/>
</dbReference>
<evidence type="ECO:0000256" key="9">
    <source>
        <dbReference type="HAMAP-Rule" id="MF_00540"/>
    </source>
</evidence>
<organism evidence="11 12">
    <name type="scientific">Fusibacter ferrireducens</name>
    <dbReference type="NCBI Taxonomy" id="2785058"/>
    <lineage>
        <taxon>Bacteria</taxon>
        <taxon>Bacillati</taxon>
        <taxon>Bacillota</taxon>
        <taxon>Clostridia</taxon>
        <taxon>Eubacteriales</taxon>
        <taxon>Eubacteriales Family XII. Incertae Sedis</taxon>
        <taxon>Fusibacter</taxon>
    </lineage>
</organism>
<gene>
    <name evidence="9" type="primary">add</name>
    <name evidence="11" type="ORF">ISU02_07345</name>
</gene>
<proteinExistence type="inferred from homology"/>
<keyword evidence="4 9" id="KW-0862">Zinc</keyword>
<evidence type="ECO:0000256" key="8">
    <source>
        <dbReference type="ARBA" id="ARBA00049213"/>
    </source>
</evidence>
<comment type="function">
    <text evidence="9">Catalyzes the hydrolytic deamination of adenosine and 2-deoxyadenosine.</text>
</comment>
<evidence type="ECO:0000313" key="12">
    <source>
        <dbReference type="Proteomes" id="UP000614200"/>
    </source>
</evidence>
<comment type="cofactor">
    <cofactor evidence="9">
        <name>Zn(2+)</name>
        <dbReference type="ChEBI" id="CHEBI:29105"/>
    </cofactor>
    <text evidence="9">Binds 1 zinc ion per subunit.</text>
</comment>
<dbReference type="InterPro" id="IPR028893">
    <property type="entry name" value="A_deaminase"/>
</dbReference>
<comment type="caution">
    <text evidence="11">The sequence shown here is derived from an EMBL/GenBank/DDBJ whole genome shotgun (WGS) entry which is preliminary data.</text>
</comment>
<feature type="binding site" evidence="9">
    <location>
        <position position="16"/>
    </location>
    <ligand>
        <name>substrate</name>
    </ligand>
</feature>
<accession>A0ABR9ZS32</accession>
<evidence type="ECO:0000259" key="10">
    <source>
        <dbReference type="Pfam" id="PF00962"/>
    </source>
</evidence>
<evidence type="ECO:0000256" key="7">
    <source>
        <dbReference type="ARBA" id="ARBA00047989"/>
    </source>
</evidence>
<dbReference type="Pfam" id="PF00962">
    <property type="entry name" value="A_deaminase"/>
    <property type="match status" value="1"/>
</dbReference>
<feature type="binding site" evidence="9">
    <location>
        <position position="197"/>
    </location>
    <ligand>
        <name>Zn(2+)</name>
        <dbReference type="ChEBI" id="CHEBI:29105"/>
        <note>catalytic</note>
    </ligand>
</feature>
<keyword evidence="5 9" id="KW-0546">Nucleotide metabolism</keyword>
<evidence type="ECO:0000256" key="6">
    <source>
        <dbReference type="ARBA" id="ARBA00031852"/>
    </source>
</evidence>
<feature type="domain" description="Adenosine deaminase" evidence="10">
    <location>
        <begin position="7"/>
        <end position="328"/>
    </location>
</feature>
<dbReference type="InterPro" id="IPR006330">
    <property type="entry name" value="Ado/ade_deaminase"/>
</dbReference>
<comment type="catalytic activity">
    <reaction evidence="7">
        <text>adenosine + H2O + H(+) = inosine + NH4(+)</text>
        <dbReference type="Rhea" id="RHEA:24408"/>
        <dbReference type="ChEBI" id="CHEBI:15377"/>
        <dbReference type="ChEBI" id="CHEBI:15378"/>
        <dbReference type="ChEBI" id="CHEBI:16335"/>
        <dbReference type="ChEBI" id="CHEBI:17596"/>
        <dbReference type="ChEBI" id="CHEBI:28938"/>
        <dbReference type="EC" id="3.5.4.4"/>
    </reaction>
    <physiologicalReaction direction="left-to-right" evidence="7">
        <dbReference type="Rhea" id="RHEA:24409"/>
    </physiologicalReaction>
</comment>
<evidence type="ECO:0000256" key="3">
    <source>
        <dbReference type="ARBA" id="ARBA00022801"/>
    </source>
</evidence>
<keyword evidence="2 9" id="KW-0479">Metal-binding</keyword>
<comment type="caution">
    <text evidence="9">Lacks conserved residue(s) required for the propagation of feature annotation.</text>
</comment>
<keyword evidence="3 9" id="KW-0378">Hydrolase</keyword>
<dbReference type="SUPFAM" id="SSF51556">
    <property type="entry name" value="Metallo-dependent hydrolases"/>
    <property type="match status" value="1"/>
</dbReference>
<dbReference type="NCBIfam" id="TIGR01430">
    <property type="entry name" value="aden_deam"/>
    <property type="match status" value="1"/>
</dbReference>
<dbReference type="Gene3D" id="3.20.20.140">
    <property type="entry name" value="Metal-dependent hydrolases"/>
    <property type="match status" value="1"/>
</dbReference>
<dbReference type="EMBL" id="JADKNH010000004">
    <property type="protein sequence ID" value="MBF4692928.1"/>
    <property type="molecule type" value="Genomic_DNA"/>
</dbReference>
<dbReference type="PANTHER" id="PTHR11409">
    <property type="entry name" value="ADENOSINE DEAMINASE"/>
    <property type="match status" value="1"/>
</dbReference>
<protein>
    <recommendedName>
        <fullName evidence="1 9">Adenosine deaminase</fullName>
        <ecNumber evidence="1 9">3.5.4.4</ecNumber>
    </recommendedName>
    <alternativeName>
        <fullName evidence="6 9">Adenosine aminohydrolase</fullName>
    </alternativeName>
</protein>
<dbReference type="Proteomes" id="UP000614200">
    <property type="component" value="Unassembled WGS sequence"/>
</dbReference>
<dbReference type="CDD" id="cd01320">
    <property type="entry name" value="ADA"/>
    <property type="match status" value="1"/>
</dbReference>
<feature type="binding site" evidence="9">
    <location>
        <position position="12"/>
    </location>
    <ligand>
        <name>Zn(2+)</name>
        <dbReference type="ChEBI" id="CHEBI:29105"/>
        <note>catalytic</note>
    </ligand>
</feature>
<feature type="active site" description="Proton donor" evidence="9">
    <location>
        <position position="200"/>
    </location>
</feature>
<keyword evidence="12" id="KW-1185">Reference proteome</keyword>
<dbReference type="InterPro" id="IPR001365">
    <property type="entry name" value="A_deaminase_dom"/>
</dbReference>
<comment type="catalytic activity">
    <reaction evidence="8">
        <text>2'-deoxyadenosine + H2O + H(+) = 2'-deoxyinosine + NH4(+)</text>
        <dbReference type="Rhea" id="RHEA:28190"/>
        <dbReference type="ChEBI" id="CHEBI:15377"/>
        <dbReference type="ChEBI" id="CHEBI:15378"/>
        <dbReference type="ChEBI" id="CHEBI:17256"/>
        <dbReference type="ChEBI" id="CHEBI:28938"/>
        <dbReference type="ChEBI" id="CHEBI:28997"/>
        <dbReference type="EC" id="3.5.4.4"/>
    </reaction>
    <physiologicalReaction direction="left-to-right" evidence="8">
        <dbReference type="Rhea" id="RHEA:28191"/>
    </physiologicalReaction>
</comment>
<dbReference type="RefSeq" id="WP_194701168.1">
    <property type="nucleotide sequence ID" value="NZ_JADKNH010000004.1"/>
</dbReference>
<feature type="site" description="Important for catalytic activity" evidence="9">
    <location>
        <position position="221"/>
    </location>
</feature>